<keyword evidence="1" id="KW-0472">Membrane</keyword>
<dbReference type="AlphaFoldDB" id="A0A3G1KRC0"/>
<accession>A0A3G1KRC0</accession>
<feature type="transmembrane region" description="Helical" evidence="1">
    <location>
        <begin position="388"/>
        <end position="416"/>
    </location>
</feature>
<dbReference type="KEGG" id="fwa:DCMF_09630"/>
<keyword evidence="4" id="KW-1185">Reference proteome</keyword>
<keyword evidence="1" id="KW-0812">Transmembrane</keyword>
<feature type="domain" description="DUF112" evidence="2">
    <location>
        <begin position="15"/>
        <end position="432"/>
    </location>
</feature>
<feature type="transmembrane region" description="Helical" evidence="1">
    <location>
        <begin position="168"/>
        <end position="190"/>
    </location>
</feature>
<dbReference type="InterPro" id="IPR002823">
    <property type="entry name" value="DUF112_TM"/>
</dbReference>
<feature type="transmembrane region" description="Helical" evidence="1">
    <location>
        <begin position="142"/>
        <end position="161"/>
    </location>
</feature>
<feature type="transmembrane region" description="Helical" evidence="1">
    <location>
        <begin position="347"/>
        <end position="368"/>
    </location>
</feature>
<gene>
    <name evidence="3" type="ORF">DCMF_09630</name>
</gene>
<evidence type="ECO:0000259" key="2">
    <source>
        <dbReference type="Pfam" id="PF01970"/>
    </source>
</evidence>
<sequence length="490" mass="51296">MLVEVFQNVFNVETLIVAVVGCLIGIIIGILPGEGPTIALALALPFTYRMDSATALILLGTLYGAATYGGSISAVLIGVPGTPGSVATCYDGYSMTKQGKSAVALGLATMGSFFGSLVGLSFLVLFAPLLAKVTLLFGPQEYLMLALLGLSLIVVSSKGSYKKGFISGCIGLMLAYIGFDTLTGWARFTFGVEFLQDGIPDVPFFIGVFGISQAILLAVESEFAQKGEVKGSVWDGIKMTFKYPVTLIKSAVMGALLGATPAVGITTANLLAYNETVRSSKHPETFGKGDPEGVIAPQAAACAVEGGALIPSFALGIPGSAASALFLSCLMTQGLKPGIELFTGSASVVYSVFVGLLLSYILYLIMGLSLSKPFTLITLMRNEYLAPIIIVLCVTGAYAYASSFSDIGVALVAGVLGYFMKSYKFPQVPLILGFVLGSMMEQNFHRTLMIAGYSSFVTKPISAFLLLIVLYAVFGSFIKTGIKKAVGKAV</sequence>
<dbReference type="RefSeq" id="WP_148134241.1">
    <property type="nucleotide sequence ID" value="NZ_CP017634.1"/>
</dbReference>
<dbReference type="Proteomes" id="UP000323521">
    <property type="component" value="Chromosome"/>
</dbReference>
<name>A0A3G1KRC0_FORW1</name>
<reference evidence="3 4" key="1">
    <citation type="submission" date="2016-10" db="EMBL/GenBank/DDBJ databases">
        <title>Complete Genome Sequence of Peptococcaceae strain DCMF.</title>
        <authorList>
            <person name="Edwards R.J."/>
            <person name="Holland S.I."/>
            <person name="Deshpande N.P."/>
            <person name="Wong Y.K."/>
            <person name="Ertan H."/>
            <person name="Manefield M."/>
            <person name="Russell T.L."/>
            <person name="Lee M.J."/>
        </authorList>
    </citation>
    <scope>NUCLEOTIDE SEQUENCE [LARGE SCALE GENOMIC DNA]</scope>
    <source>
        <strain evidence="3 4">DCMF</strain>
    </source>
</reference>
<keyword evidence="1" id="KW-1133">Transmembrane helix</keyword>
<feature type="transmembrane region" description="Helical" evidence="1">
    <location>
        <begin position="460"/>
        <end position="478"/>
    </location>
</feature>
<dbReference type="PANTHER" id="PTHR35342:SF5">
    <property type="entry name" value="TRICARBOXYLIC TRANSPORT PROTEIN"/>
    <property type="match status" value="1"/>
</dbReference>
<evidence type="ECO:0000256" key="1">
    <source>
        <dbReference type="SAM" id="Phobius"/>
    </source>
</evidence>
<evidence type="ECO:0000313" key="3">
    <source>
        <dbReference type="EMBL" id="ATW25001.1"/>
    </source>
</evidence>
<protein>
    <recommendedName>
        <fullName evidence="2">DUF112 domain-containing protein</fullName>
    </recommendedName>
</protein>
<feature type="transmembrane region" description="Helical" evidence="1">
    <location>
        <begin position="53"/>
        <end position="81"/>
    </location>
</feature>
<organism evidence="3 4">
    <name type="scientific">Formimonas warabiya</name>
    <dbReference type="NCBI Taxonomy" id="1761012"/>
    <lineage>
        <taxon>Bacteria</taxon>
        <taxon>Bacillati</taxon>
        <taxon>Bacillota</taxon>
        <taxon>Clostridia</taxon>
        <taxon>Eubacteriales</taxon>
        <taxon>Peptococcaceae</taxon>
        <taxon>Candidatus Formimonas</taxon>
    </lineage>
</organism>
<feature type="transmembrane region" description="Helical" evidence="1">
    <location>
        <begin position="12"/>
        <end position="33"/>
    </location>
</feature>
<dbReference type="Pfam" id="PF01970">
    <property type="entry name" value="TctA"/>
    <property type="match status" value="1"/>
</dbReference>
<dbReference type="OrthoDB" id="9781349at2"/>
<dbReference type="EMBL" id="CP017634">
    <property type="protein sequence ID" value="ATW25001.1"/>
    <property type="molecule type" value="Genomic_DNA"/>
</dbReference>
<dbReference type="PANTHER" id="PTHR35342">
    <property type="entry name" value="TRICARBOXYLIC TRANSPORT PROTEIN"/>
    <property type="match status" value="1"/>
</dbReference>
<proteinExistence type="predicted"/>
<evidence type="ECO:0000313" key="4">
    <source>
        <dbReference type="Proteomes" id="UP000323521"/>
    </source>
</evidence>
<feature type="transmembrane region" description="Helical" evidence="1">
    <location>
        <begin position="102"/>
        <end position="130"/>
    </location>
</feature>
<feature type="transmembrane region" description="Helical" evidence="1">
    <location>
        <begin position="313"/>
        <end position="335"/>
    </location>
</feature>
<feature type="transmembrane region" description="Helical" evidence="1">
    <location>
        <begin position="247"/>
        <end position="273"/>
    </location>
</feature>